<dbReference type="GO" id="GO:0005737">
    <property type="term" value="C:cytoplasm"/>
    <property type="evidence" value="ECO:0007669"/>
    <property type="project" value="TreeGrafter"/>
</dbReference>
<dbReference type="PANTHER" id="PTHR43968:SF6">
    <property type="entry name" value="GLUTATHIONE S-TRANSFERASE OMEGA"/>
    <property type="match status" value="1"/>
</dbReference>
<evidence type="ECO:0000313" key="3">
    <source>
        <dbReference type="Proteomes" id="UP000315400"/>
    </source>
</evidence>
<dbReference type="PANTHER" id="PTHR43968">
    <property type="match status" value="1"/>
</dbReference>
<dbReference type="SUPFAM" id="SSF52833">
    <property type="entry name" value="Thioredoxin-like"/>
    <property type="match status" value="1"/>
</dbReference>
<gene>
    <name evidence="2" type="ORF">FKY71_03470</name>
</gene>
<proteinExistence type="predicted"/>
<dbReference type="STRING" id="1260251.SPISAL_07965"/>
<feature type="domain" description="GST N-terminal" evidence="1">
    <location>
        <begin position="1"/>
        <end position="80"/>
    </location>
</feature>
<name>A0A540VUK2_9GAMM</name>
<accession>A0A540VUK2</accession>
<dbReference type="Gene3D" id="1.20.1050.10">
    <property type="match status" value="1"/>
</dbReference>
<dbReference type="EMBL" id="VIFK01000013">
    <property type="protein sequence ID" value="TQF00438.1"/>
    <property type="molecule type" value="Genomic_DNA"/>
</dbReference>
<dbReference type="InterPro" id="IPR036282">
    <property type="entry name" value="Glutathione-S-Trfase_C_sf"/>
</dbReference>
<organism evidence="2 3">
    <name type="scientific">Spiribacter salinus</name>
    <dbReference type="NCBI Taxonomy" id="1335746"/>
    <lineage>
        <taxon>Bacteria</taxon>
        <taxon>Pseudomonadati</taxon>
        <taxon>Pseudomonadota</taxon>
        <taxon>Gammaproteobacteria</taxon>
        <taxon>Chromatiales</taxon>
        <taxon>Ectothiorhodospiraceae</taxon>
        <taxon>Spiribacter</taxon>
    </lineage>
</organism>
<dbReference type="Gene3D" id="3.40.30.10">
    <property type="entry name" value="Glutaredoxin"/>
    <property type="match status" value="1"/>
</dbReference>
<protein>
    <submittedName>
        <fullName evidence="2">Glutathione S-transferase family protein</fullName>
    </submittedName>
</protein>
<evidence type="ECO:0000313" key="2">
    <source>
        <dbReference type="EMBL" id="TQF00438.1"/>
    </source>
</evidence>
<dbReference type="Proteomes" id="UP000315400">
    <property type="component" value="Unassembled WGS sequence"/>
</dbReference>
<dbReference type="InterPro" id="IPR036249">
    <property type="entry name" value="Thioredoxin-like_sf"/>
</dbReference>
<dbReference type="Pfam" id="PF13417">
    <property type="entry name" value="GST_N_3"/>
    <property type="match status" value="1"/>
</dbReference>
<dbReference type="SUPFAM" id="SSF47616">
    <property type="entry name" value="GST C-terminal domain-like"/>
    <property type="match status" value="1"/>
</dbReference>
<dbReference type="GO" id="GO:0016740">
    <property type="term" value="F:transferase activity"/>
    <property type="evidence" value="ECO:0007669"/>
    <property type="project" value="UniProtKB-KW"/>
</dbReference>
<sequence length="199" mass="22455">MQLYTSPTSPYARLVRVVLLEKQLNERVDYHFLDPWETPAELLAVNPACRVPTLVTHQQDALTEAGVIVLYLERRYPEPRLMARDNVESVHSRLGAALGCLDAGIGLLVEQRHGDATTDLANRRREQLQRTTQALVEQIDSERDGDPDLGDLASAVALDWLDFRYPETVVWRDWRPSASDWLARMTARPAFAETAPPPA</sequence>
<dbReference type="InterPro" id="IPR050983">
    <property type="entry name" value="GST_Omega/HSP26"/>
</dbReference>
<dbReference type="InterPro" id="IPR004045">
    <property type="entry name" value="Glutathione_S-Trfase_N"/>
</dbReference>
<dbReference type="PROSITE" id="PS50404">
    <property type="entry name" value="GST_NTER"/>
    <property type="match status" value="1"/>
</dbReference>
<evidence type="ECO:0000259" key="1">
    <source>
        <dbReference type="PROSITE" id="PS50404"/>
    </source>
</evidence>
<comment type="caution">
    <text evidence="2">The sequence shown here is derived from an EMBL/GenBank/DDBJ whole genome shotgun (WGS) entry which is preliminary data.</text>
</comment>
<dbReference type="AlphaFoldDB" id="A0A540VUK2"/>
<keyword evidence="2" id="KW-0808">Transferase</keyword>
<reference evidence="2 3" key="1">
    <citation type="submission" date="2019-06" db="EMBL/GenBank/DDBJ databases">
        <title>Metagenome assembled Genome of Spiribacter salinus SL48-SHIP from the microbial mat of Salt Lake 48 (Novosibirsk region, Russia).</title>
        <authorList>
            <person name="Shipova A."/>
            <person name="Rozanov A.S."/>
            <person name="Bryanskaya A.V."/>
            <person name="Peltek S.E."/>
        </authorList>
    </citation>
    <scope>NUCLEOTIDE SEQUENCE [LARGE SCALE GENOMIC DNA]</scope>
    <source>
        <strain evidence="2">SL48-SHIP-2</strain>
    </source>
</reference>